<dbReference type="Pfam" id="PF17851">
    <property type="entry name" value="GH43_C2"/>
    <property type="match status" value="1"/>
</dbReference>
<evidence type="ECO:0000256" key="4">
    <source>
        <dbReference type="PIRSR" id="PIRSR606710-2"/>
    </source>
</evidence>
<dbReference type="GO" id="GO:0005975">
    <property type="term" value="P:carbohydrate metabolic process"/>
    <property type="evidence" value="ECO:0007669"/>
    <property type="project" value="InterPro"/>
</dbReference>
<dbReference type="InterPro" id="IPR041542">
    <property type="entry name" value="GH43_C2"/>
</dbReference>
<dbReference type="InterPro" id="IPR023296">
    <property type="entry name" value="Glyco_hydro_beta-prop_sf"/>
</dbReference>
<dbReference type="InterPro" id="IPR051795">
    <property type="entry name" value="Glycosyl_Hydrlase_43"/>
</dbReference>
<dbReference type="InterPro" id="IPR013320">
    <property type="entry name" value="ConA-like_dom_sf"/>
</dbReference>
<evidence type="ECO:0000259" key="6">
    <source>
        <dbReference type="Pfam" id="PF17851"/>
    </source>
</evidence>
<dbReference type="Proteomes" id="UP000578686">
    <property type="component" value="Unassembled WGS sequence"/>
</dbReference>
<proteinExistence type="inferred from homology"/>
<keyword evidence="8" id="KW-1185">Reference proteome</keyword>
<protein>
    <submittedName>
        <fullName evidence="7">Glycoside hydrolase family 43 protein</fullName>
    </submittedName>
</protein>
<sequence length="542" mass="58274">MVRNPVLPGSHPDPSAVVVGGRVHLATSTFEWSPGVRLHRSADLVRWEPLGGVLGEERLLRLEGSPDSGGVWAPNLTWADGLFHLVYSNVSTYAGGFTDCPNQLTVAADPAGPWSDPVPLHARGFDPSLFHDGPTSWLLNLVHDWRPGRGGSAGLEITRYDRAARRLVGEPQPVRLRDRSGWVEGPHLFRRGDHYYLVTADGGTGRDHRVVVARSRQVTGPYTADPAGPLLTARGDPDLPLQRAGHGSFFTMPDGRSWLAYLASRPLGPRGSSILGRETAVAPVVWTADGWPRVPGGRPAVTVTHPLPAPVASPAKSAAPSPPPAPAAAAVEVDDFDGPRLGPQWSTLRRHADTRWLSLTARRSHLRISGGRSPQSLVGPSLVGRRVPAPRAVFEARVEFRPLGFQHLAGVTLYYNTRNWYFLHLTADDAGRTVVRSAACDRGVTSTGEDLLALDGAEGPVDLALELDGPLLHTRARAAGRRHGPGLPLDATVTSDEHVEETDRGGLRTLGFTGAFFGLWVWDLTGAGRSADIDRAALRTCD</sequence>
<gene>
    <name evidence="7" type="ORF">HCN56_05735</name>
</gene>
<dbReference type="AlphaFoldDB" id="A0A7X6CYX0"/>
<dbReference type="PANTHER" id="PTHR42812:SF12">
    <property type="entry name" value="BETA-XYLOSIDASE-RELATED"/>
    <property type="match status" value="1"/>
</dbReference>
<dbReference type="PANTHER" id="PTHR42812">
    <property type="entry name" value="BETA-XYLOSIDASE"/>
    <property type="match status" value="1"/>
</dbReference>
<dbReference type="SUPFAM" id="SSF75005">
    <property type="entry name" value="Arabinanase/levansucrase/invertase"/>
    <property type="match status" value="1"/>
</dbReference>
<comment type="similarity">
    <text evidence="1 5">Belongs to the glycosyl hydrolase 43 family.</text>
</comment>
<dbReference type="GO" id="GO:0004553">
    <property type="term" value="F:hydrolase activity, hydrolyzing O-glycosyl compounds"/>
    <property type="evidence" value="ECO:0007669"/>
    <property type="project" value="InterPro"/>
</dbReference>
<evidence type="ECO:0000256" key="5">
    <source>
        <dbReference type="RuleBase" id="RU361187"/>
    </source>
</evidence>
<evidence type="ECO:0000313" key="8">
    <source>
        <dbReference type="Proteomes" id="UP000578686"/>
    </source>
</evidence>
<feature type="domain" description="Beta-xylosidase C-terminal Concanavalin A-like" evidence="6">
    <location>
        <begin position="334"/>
        <end position="535"/>
    </location>
</feature>
<feature type="site" description="Important for catalytic activity, responsible for pKa modulation of the active site Glu and correct orientation of both the proton donor and substrate" evidence="4">
    <location>
        <position position="126"/>
    </location>
</feature>
<reference evidence="7 8" key="1">
    <citation type="submission" date="2020-03" db="EMBL/GenBank/DDBJ databases">
        <title>Draft genome of Streptomyces sp. ventii, isolated from the Axial Seamount in the Pacific Ocean, and resequencing of the two type strains Streptomyces lonarensis strain NCL 716 and Streptomyces bohaiensis strain 11A07.</title>
        <authorList>
            <person name="Loughran R.M."/>
            <person name="Pfannmuller K.M."/>
            <person name="Wasson B.J."/>
            <person name="Deadmond M.C."/>
            <person name="Paddock B.E."/>
            <person name="Koyack M.J."/>
            <person name="Gallegos D.A."/>
            <person name="Mitchell E.A."/>
            <person name="Ushijima B."/>
            <person name="Saw J.H."/>
            <person name="Mcphail K.L."/>
            <person name="Videau P."/>
        </authorList>
    </citation>
    <scope>NUCLEOTIDE SEQUENCE [LARGE SCALE GENOMIC DNA]</scope>
    <source>
        <strain evidence="7 8">NCL716</strain>
    </source>
</reference>
<keyword evidence="2 5" id="KW-0378">Hydrolase</keyword>
<evidence type="ECO:0000256" key="1">
    <source>
        <dbReference type="ARBA" id="ARBA00009865"/>
    </source>
</evidence>
<evidence type="ECO:0000256" key="2">
    <source>
        <dbReference type="ARBA" id="ARBA00022801"/>
    </source>
</evidence>
<evidence type="ECO:0000256" key="3">
    <source>
        <dbReference type="ARBA" id="ARBA00023295"/>
    </source>
</evidence>
<organism evidence="7 8">
    <name type="scientific">Streptomyces lonarensis</name>
    <dbReference type="NCBI Taxonomy" id="700599"/>
    <lineage>
        <taxon>Bacteria</taxon>
        <taxon>Bacillati</taxon>
        <taxon>Actinomycetota</taxon>
        <taxon>Actinomycetes</taxon>
        <taxon>Kitasatosporales</taxon>
        <taxon>Streptomycetaceae</taxon>
        <taxon>Streptomyces</taxon>
    </lineage>
</organism>
<dbReference type="Gene3D" id="2.60.120.200">
    <property type="match status" value="1"/>
</dbReference>
<accession>A0A7X6CYX0</accession>
<dbReference type="Gene3D" id="2.115.10.20">
    <property type="entry name" value="Glycosyl hydrolase domain, family 43"/>
    <property type="match status" value="1"/>
</dbReference>
<comment type="caution">
    <text evidence="7">The sequence shown here is derived from an EMBL/GenBank/DDBJ whole genome shotgun (WGS) entry which is preliminary data.</text>
</comment>
<dbReference type="InterPro" id="IPR006710">
    <property type="entry name" value="Glyco_hydro_43"/>
</dbReference>
<keyword evidence="3 5" id="KW-0326">Glycosidase</keyword>
<dbReference type="SUPFAM" id="SSF49899">
    <property type="entry name" value="Concanavalin A-like lectins/glucanases"/>
    <property type="match status" value="1"/>
</dbReference>
<name>A0A7X6CYX0_9ACTN</name>
<dbReference type="EMBL" id="JAAVJD010000025">
    <property type="protein sequence ID" value="NJQ05092.1"/>
    <property type="molecule type" value="Genomic_DNA"/>
</dbReference>
<evidence type="ECO:0000313" key="7">
    <source>
        <dbReference type="EMBL" id="NJQ05092.1"/>
    </source>
</evidence>
<dbReference type="Pfam" id="PF04616">
    <property type="entry name" value="Glyco_hydro_43"/>
    <property type="match status" value="1"/>
</dbReference>